<evidence type="ECO:0000256" key="1">
    <source>
        <dbReference type="ARBA" id="ARBA00001946"/>
    </source>
</evidence>
<dbReference type="PRINTS" id="PR00869">
    <property type="entry name" value="DNAPOLX"/>
</dbReference>
<keyword evidence="9 14" id="KW-0239">DNA-directed DNA polymerase</keyword>
<comment type="function">
    <text evidence="14">DNA polymerase that functions in several pathways of DNA repair. Involved in base excision repair (BER) responsible for repair of lesions that give rise to abasic (AP) sites in DNA. Also contributes to DNA double-strand break repair by non-homologous end joining and homologous recombination. Has both template-dependent and template-independent (terminal transferase) DNA polymerase activities. Has also a 5'-deoxyribose-5-phosphate lyase (dRP lyase) activity.</text>
</comment>
<evidence type="ECO:0000256" key="7">
    <source>
        <dbReference type="ARBA" id="ARBA00022763"/>
    </source>
</evidence>
<feature type="domain" description="DNA-directed DNA polymerase X" evidence="16">
    <location>
        <begin position="28"/>
        <end position="406"/>
    </location>
</feature>
<evidence type="ECO:0000256" key="14">
    <source>
        <dbReference type="RuleBase" id="RU366014"/>
    </source>
</evidence>
<keyword evidence="3" id="KW-0963">Cytoplasm</keyword>
<dbReference type="GO" id="GO:0006303">
    <property type="term" value="P:double-strand break repair via nonhomologous end joining"/>
    <property type="evidence" value="ECO:0007669"/>
    <property type="project" value="TreeGrafter"/>
</dbReference>
<dbReference type="Pfam" id="PF14791">
    <property type="entry name" value="DNA_pol_B_thumb"/>
    <property type="match status" value="1"/>
</dbReference>
<dbReference type="PANTHER" id="PTHR11276">
    <property type="entry name" value="DNA POLYMERASE TYPE-X FAMILY MEMBER"/>
    <property type="match status" value="1"/>
</dbReference>
<dbReference type="EMBL" id="KV419408">
    <property type="protein sequence ID" value="KZS92892.1"/>
    <property type="molecule type" value="Genomic_DNA"/>
</dbReference>
<evidence type="ECO:0000256" key="2">
    <source>
        <dbReference type="ARBA" id="ARBA00004123"/>
    </source>
</evidence>
<dbReference type="Gene3D" id="3.30.210.10">
    <property type="entry name" value="DNA polymerase, thumb domain"/>
    <property type="match status" value="1"/>
</dbReference>
<keyword evidence="7 14" id="KW-0227">DNA damage</keyword>
<dbReference type="STRING" id="1314777.A0A164U3S9"/>
<evidence type="ECO:0000256" key="4">
    <source>
        <dbReference type="ARBA" id="ARBA00022679"/>
    </source>
</evidence>
<evidence type="ECO:0000256" key="10">
    <source>
        <dbReference type="ARBA" id="ARBA00023125"/>
    </source>
</evidence>
<accession>A0A164U3S9</accession>
<evidence type="ECO:0000256" key="11">
    <source>
        <dbReference type="ARBA" id="ARBA00023204"/>
    </source>
</evidence>
<dbReference type="GO" id="GO:0006284">
    <property type="term" value="P:base-excision repair"/>
    <property type="evidence" value="ECO:0007669"/>
    <property type="project" value="TreeGrafter"/>
</dbReference>
<keyword evidence="6" id="KW-0479">Metal-binding</keyword>
<dbReference type="GO" id="GO:0003677">
    <property type="term" value="F:DNA binding"/>
    <property type="evidence" value="ECO:0007669"/>
    <property type="project" value="UniProtKB-UniRule"/>
</dbReference>
<keyword evidence="8" id="KW-0460">Magnesium</keyword>
<dbReference type="PRINTS" id="PR00870">
    <property type="entry name" value="DNAPOLXBETA"/>
</dbReference>
<evidence type="ECO:0000256" key="15">
    <source>
        <dbReference type="SAM" id="MobiDB-lite"/>
    </source>
</evidence>
<evidence type="ECO:0000256" key="9">
    <source>
        <dbReference type="ARBA" id="ARBA00022932"/>
    </source>
</evidence>
<keyword evidence="12 14" id="KW-0539">Nucleus</keyword>
<dbReference type="Proteomes" id="UP000076722">
    <property type="component" value="Unassembled WGS sequence"/>
</dbReference>
<feature type="region of interest" description="Disordered" evidence="15">
    <location>
        <begin position="246"/>
        <end position="267"/>
    </location>
</feature>
<dbReference type="InterPro" id="IPR002008">
    <property type="entry name" value="DNA_pol_X_beta-like"/>
</dbReference>
<evidence type="ECO:0000256" key="5">
    <source>
        <dbReference type="ARBA" id="ARBA00022695"/>
    </source>
</evidence>
<dbReference type="SMART" id="SM00483">
    <property type="entry name" value="POLXc"/>
    <property type="match status" value="1"/>
</dbReference>
<comment type="similarity">
    <text evidence="14">Belongs to the DNA polymerase type-X family.</text>
</comment>
<organism evidence="17 18">
    <name type="scientific">Sistotremastrum niveocremeum HHB9708</name>
    <dbReference type="NCBI Taxonomy" id="1314777"/>
    <lineage>
        <taxon>Eukaryota</taxon>
        <taxon>Fungi</taxon>
        <taxon>Dikarya</taxon>
        <taxon>Basidiomycota</taxon>
        <taxon>Agaricomycotina</taxon>
        <taxon>Agaricomycetes</taxon>
        <taxon>Sistotremastrales</taxon>
        <taxon>Sistotremastraceae</taxon>
        <taxon>Sertulicium</taxon>
        <taxon>Sertulicium niveocremeum</taxon>
    </lineage>
</organism>
<dbReference type="Gene3D" id="1.10.150.20">
    <property type="entry name" value="5' to 3' exonuclease, C-terminal subdomain"/>
    <property type="match status" value="1"/>
</dbReference>
<evidence type="ECO:0000313" key="17">
    <source>
        <dbReference type="EMBL" id="KZS92892.1"/>
    </source>
</evidence>
<dbReference type="InterPro" id="IPR029398">
    <property type="entry name" value="PolB_thumb"/>
</dbReference>
<dbReference type="SUPFAM" id="SSF81301">
    <property type="entry name" value="Nucleotidyltransferase"/>
    <property type="match status" value="1"/>
</dbReference>
<evidence type="ECO:0000256" key="6">
    <source>
        <dbReference type="ARBA" id="ARBA00022723"/>
    </source>
</evidence>
<comment type="catalytic activity">
    <reaction evidence="13 14">
        <text>DNA(n) + a 2'-deoxyribonucleoside 5'-triphosphate = DNA(n+1) + diphosphate</text>
        <dbReference type="Rhea" id="RHEA:22508"/>
        <dbReference type="Rhea" id="RHEA-COMP:17339"/>
        <dbReference type="Rhea" id="RHEA-COMP:17340"/>
        <dbReference type="ChEBI" id="CHEBI:33019"/>
        <dbReference type="ChEBI" id="CHEBI:61560"/>
        <dbReference type="ChEBI" id="CHEBI:173112"/>
        <dbReference type="EC" id="2.7.7.7"/>
    </reaction>
</comment>
<dbReference type="Pfam" id="PF14792">
    <property type="entry name" value="DNA_pol_B_palm"/>
    <property type="match status" value="1"/>
</dbReference>
<dbReference type="OrthoDB" id="205514at2759"/>
<dbReference type="InterPro" id="IPR022312">
    <property type="entry name" value="DNA_pol_X"/>
</dbReference>
<proteinExistence type="inferred from homology"/>
<dbReference type="Gene3D" id="3.30.460.10">
    <property type="entry name" value="Beta Polymerase, domain 2"/>
    <property type="match status" value="1"/>
</dbReference>
<dbReference type="Pfam" id="PF10391">
    <property type="entry name" value="DNA_pol_lambd_f"/>
    <property type="match status" value="1"/>
</dbReference>
<evidence type="ECO:0000259" key="16">
    <source>
        <dbReference type="SMART" id="SM00483"/>
    </source>
</evidence>
<comment type="subcellular location">
    <subcellularLocation>
        <location evidence="2 14">Nucleus</location>
    </subcellularLocation>
</comment>
<comment type="cofactor">
    <cofactor evidence="1">
        <name>Mg(2+)</name>
        <dbReference type="ChEBI" id="CHEBI:18420"/>
    </cofactor>
</comment>
<dbReference type="InterPro" id="IPR027421">
    <property type="entry name" value="DNA_pol_lamdba_lyase_dom_sf"/>
</dbReference>
<evidence type="ECO:0000256" key="3">
    <source>
        <dbReference type="ARBA" id="ARBA00022490"/>
    </source>
</evidence>
<evidence type="ECO:0000256" key="13">
    <source>
        <dbReference type="ARBA" id="ARBA00049244"/>
    </source>
</evidence>
<dbReference type="SUPFAM" id="SSF47802">
    <property type="entry name" value="DNA polymerase beta, N-terminal domain-like"/>
    <property type="match status" value="1"/>
</dbReference>
<dbReference type="SUPFAM" id="SSF81585">
    <property type="entry name" value="PsbU/PolX domain-like"/>
    <property type="match status" value="1"/>
</dbReference>
<dbReference type="InterPro" id="IPR002054">
    <property type="entry name" value="DNA-dir_DNA_pol_X"/>
</dbReference>
<dbReference type="InterPro" id="IPR028207">
    <property type="entry name" value="DNA_pol_B_palm_palm"/>
</dbReference>
<keyword evidence="10" id="KW-0238">DNA-binding</keyword>
<dbReference type="InterPro" id="IPR010996">
    <property type="entry name" value="HHH_MUS81"/>
</dbReference>
<dbReference type="GO" id="GO:0003887">
    <property type="term" value="F:DNA-directed DNA polymerase activity"/>
    <property type="evidence" value="ECO:0007669"/>
    <property type="project" value="UniProtKB-UniRule"/>
</dbReference>
<keyword evidence="11 14" id="KW-0234">DNA repair</keyword>
<keyword evidence="5 14" id="KW-0548">Nucleotidyltransferase</keyword>
<protein>
    <recommendedName>
        <fullName evidence="14">DNA polymerase</fullName>
        <ecNumber evidence="14">2.7.7.7</ecNumber>
    </recommendedName>
</protein>
<dbReference type="InterPro" id="IPR043519">
    <property type="entry name" value="NT_sf"/>
</dbReference>
<name>A0A164U3S9_9AGAM</name>
<dbReference type="GO" id="GO:0005634">
    <property type="term" value="C:nucleus"/>
    <property type="evidence" value="ECO:0007669"/>
    <property type="project" value="UniProtKB-SubCell"/>
</dbReference>
<gene>
    <name evidence="17" type="ORF">SISNIDRAFT_485846</name>
</gene>
<dbReference type="InterPro" id="IPR037160">
    <property type="entry name" value="DNA_Pol_thumb_sf"/>
</dbReference>
<dbReference type="InterPro" id="IPR018944">
    <property type="entry name" value="DNA_pol_lambd_fingers_domain"/>
</dbReference>
<dbReference type="PANTHER" id="PTHR11276:SF42">
    <property type="entry name" value="DNA POLYMERASE BETA"/>
    <property type="match status" value="1"/>
</dbReference>
<evidence type="ECO:0000313" key="18">
    <source>
        <dbReference type="Proteomes" id="UP000076722"/>
    </source>
</evidence>
<dbReference type="AlphaFoldDB" id="A0A164U3S9"/>
<keyword evidence="18" id="KW-1185">Reference proteome</keyword>
<evidence type="ECO:0000256" key="12">
    <source>
        <dbReference type="ARBA" id="ARBA00023242"/>
    </source>
</evidence>
<keyword evidence="4 14" id="KW-0808">Transferase</keyword>
<reference evidence="17 18" key="1">
    <citation type="journal article" date="2016" name="Mol. Biol. Evol.">
        <title>Comparative Genomics of Early-Diverging Mushroom-Forming Fungi Provides Insights into the Origins of Lignocellulose Decay Capabilities.</title>
        <authorList>
            <person name="Nagy L.G."/>
            <person name="Riley R."/>
            <person name="Tritt A."/>
            <person name="Adam C."/>
            <person name="Daum C."/>
            <person name="Floudas D."/>
            <person name="Sun H."/>
            <person name="Yadav J.S."/>
            <person name="Pangilinan J."/>
            <person name="Larsson K.H."/>
            <person name="Matsuura K."/>
            <person name="Barry K."/>
            <person name="Labutti K."/>
            <person name="Kuo R."/>
            <person name="Ohm R.A."/>
            <person name="Bhattacharya S.S."/>
            <person name="Shirouzu T."/>
            <person name="Yoshinaga Y."/>
            <person name="Martin F.M."/>
            <person name="Grigoriev I.V."/>
            <person name="Hibbett D.S."/>
        </authorList>
    </citation>
    <scope>NUCLEOTIDE SEQUENCE [LARGE SCALE GENOMIC DNA]</scope>
    <source>
        <strain evidence="17 18">HHB9708</strain>
    </source>
</reference>
<sequence length="416" mass="46372">MQMALASTSKRSCRWFSTNSAKHVETRRPNAGLIEALSKSREAEASRPDKNAFKLRSFDKAIQSISALDYQITSAAVAKQVSTRDVSDVVIPNQLLVIPKIVKGVGNGIARRIDEYLKMEGMLEGTMSRADLDAHKRRQKALAELQRVSGLGPTKATRLYEQGCSSLEDLRKPNFRSQLSRASQIALDFLDDLEQKVTREEVERVSEIILTLLEPEIQIFLTGSYRRGVTMASAIDILVIDPHMVPTPPSSKVTSKKSKTSPENQQSNWLNQSVVEPLESAGVIASTLSSTGSKWQGLVRIPSIGESVDGRLDGIQRHDGKFSKLTIHTVPYSSQGAALLFYTGDTEFIRHVRREASKLGFQLNEFGLWRSASDSEERPWTPEPLYSENDILREIGLDFVDPTHRNFSNITSKAKR</sequence>
<dbReference type="Gene3D" id="1.10.150.110">
    <property type="entry name" value="DNA polymerase beta, N-terminal domain-like"/>
    <property type="match status" value="1"/>
</dbReference>
<dbReference type="GO" id="GO:0046872">
    <property type="term" value="F:metal ion binding"/>
    <property type="evidence" value="ECO:0007669"/>
    <property type="project" value="UniProtKB-UniRule"/>
</dbReference>
<evidence type="ECO:0000256" key="8">
    <source>
        <dbReference type="ARBA" id="ARBA00022842"/>
    </source>
</evidence>
<dbReference type="Pfam" id="PF14716">
    <property type="entry name" value="HHH_8"/>
    <property type="match status" value="1"/>
</dbReference>
<dbReference type="EC" id="2.7.7.7" evidence="14"/>